<gene>
    <name evidence="2" type="ORF">DU52_15810</name>
</gene>
<dbReference type="AlphaFoldDB" id="A0A0F8EZ51"/>
<evidence type="ECO:0000313" key="2">
    <source>
        <dbReference type="EMBL" id="KKG35389.1"/>
    </source>
</evidence>
<protein>
    <recommendedName>
        <fullName evidence="1">Phage head morphogenesis domain-containing protein</fullName>
    </recommendedName>
</protein>
<dbReference type="InterPro" id="IPR006528">
    <property type="entry name" value="Phage_head_morphogenesis_dom"/>
</dbReference>
<dbReference type="Pfam" id="PF04233">
    <property type="entry name" value="Phage_Mu_F"/>
    <property type="match status" value="1"/>
</dbReference>
<dbReference type="PATRIC" id="fig|2209.61.peg.3402"/>
<dbReference type="RefSeq" id="WP_048044074.1">
    <property type="nucleotide sequence ID" value="NZ_JJPA01000071.1"/>
</dbReference>
<dbReference type="Proteomes" id="UP000034399">
    <property type="component" value="Unassembled WGS sequence"/>
</dbReference>
<organism evidence="2 3">
    <name type="scientific">Methanosarcina mazei</name>
    <name type="common">Methanosarcina frisia</name>
    <dbReference type="NCBI Taxonomy" id="2209"/>
    <lineage>
        <taxon>Archaea</taxon>
        <taxon>Methanobacteriati</taxon>
        <taxon>Methanobacteriota</taxon>
        <taxon>Stenosarchaea group</taxon>
        <taxon>Methanomicrobia</taxon>
        <taxon>Methanosarcinales</taxon>
        <taxon>Methanosarcinaceae</taxon>
        <taxon>Methanosarcina</taxon>
    </lineage>
</organism>
<feature type="domain" description="Phage head morphogenesis" evidence="1">
    <location>
        <begin position="132"/>
        <end position="220"/>
    </location>
</feature>
<evidence type="ECO:0000259" key="1">
    <source>
        <dbReference type="Pfam" id="PF04233"/>
    </source>
</evidence>
<accession>A0A0F8EZ51</accession>
<sequence>MLLDSPEINAIEQRFISLYDRTLKRGIQGKPATLKQTLKKQFKSATFKIQLDKILNDLCLFTVKYTDSLINEQLTASTRPKRNNLSLFASREALPLTEEAVRQSIELSEVVAESIIRTLKDEGIYQENPRVLARKMLDLWGGEKYRAERFARTFSADVATSTTLVRYKQQGIEECQFYATIDSRTSPQCRMMHGTVFKTDSPELDRYKCPLHPHCRSSVIPVTPFSDIDDSLRYENRNFEKPISQNFKPLKDELDKDLVNGTFKNIDKFNDNYRIDKFILDEDLEKRLMKLGVGIEGEVPMVKVPKAKTPKTKKLTKDEAGLFWDGQEQAWKMKINEV</sequence>
<dbReference type="NCBIfam" id="TIGR01641">
    <property type="entry name" value="phageSPP1_gp7"/>
    <property type="match status" value="1"/>
</dbReference>
<comment type="caution">
    <text evidence="2">The sequence shown here is derived from an EMBL/GenBank/DDBJ whole genome shotgun (WGS) entry which is preliminary data.</text>
</comment>
<reference evidence="2 3" key="1">
    <citation type="journal article" date="2015" name="ISME J.">
        <title>Genomic and phenotypic differentiation among Methanosarcina mazei populations from Columbia River sediment.</title>
        <authorList>
            <person name="Youngblut N.D."/>
            <person name="Wirth J.S."/>
            <person name="Henriksen J.R."/>
            <person name="Smith M."/>
            <person name="Simon H."/>
            <person name="Metcalf W.W."/>
            <person name="Whitaker R.J."/>
        </authorList>
    </citation>
    <scope>NUCLEOTIDE SEQUENCE [LARGE SCALE GENOMIC DNA]</scope>
    <source>
        <strain evidence="2 3">3.F.A.1A.1</strain>
    </source>
</reference>
<proteinExistence type="predicted"/>
<name>A0A0F8EZ51_METMZ</name>
<evidence type="ECO:0000313" key="3">
    <source>
        <dbReference type="Proteomes" id="UP000034399"/>
    </source>
</evidence>
<dbReference type="EMBL" id="JJPA01000071">
    <property type="protein sequence ID" value="KKG35389.1"/>
    <property type="molecule type" value="Genomic_DNA"/>
</dbReference>